<evidence type="ECO:0000256" key="4">
    <source>
        <dbReference type="ARBA" id="ARBA00022777"/>
    </source>
</evidence>
<dbReference type="Pfam" id="PF00069">
    <property type="entry name" value="Pkinase"/>
    <property type="match status" value="1"/>
</dbReference>
<dbReference type="GO" id="GO:0004674">
    <property type="term" value="F:protein serine/threonine kinase activity"/>
    <property type="evidence" value="ECO:0007669"/>
    <property type="project" value="UniProtKB-KW"/>
</dbReference>
<keyword evidence="3" id="KW-0547">Nucleotide-binding</keyword>
<evidence type="ECO:0000256" key="5">
    <source>
        <dbReference type="ARBA" id="ARBA00022840"/>
    </source>
</evidence>
<dbReference type="SMART" id="SM00220">
    <property type="entry name" value="S_TKc"/>
    <property type="match status" value="1"/>
</dbReference>
<feature type="domain" description="Protein kinase" evidence="6">
    <location>
        <begin position="1"/>
        <end position="138"/>
    </location>
</feature>
<dbReference type="PROSITE" id="PS00108">
    <property type="entry name" value="PROTEIN_KINASE_ST"/>
    <property type="match status" value="1"/>
</dbReference>
<dbReference type="CDD" id="cd00180">
    <property type="entry name" value="PKc"/>
    <property type="match status" value="1"/>
</dbReference>
<dbReference type="EMBL" id="SNRW01027116">
    <property type="protein sequence ID" value="KAA6360313.1"/>
    <property type="molecule type" value="Genomic_DNA"/>
</dbReference>
<evidence type="ECO:0000256" key="2">
    <source>
        <dbReference type="ARBA" id="ARBA00022679"/>
    </source>
</evidence>
<keyword evidence="2" id="KW-0808">Transferase</keyword>
<name>A0A5J4TQW2_9EUKA</name>
<accession>A0A5J4TQW2</accession>
<protein>
    <recommendedName>
        <fullName evidence="6">Protein kinase domain-containing protein</fullName>
    </recommendedName>
</protein>
<dbReference type="Gene3D" id="1.10.510.10">
    <property type="entry name" value="Transferase(Phosphotransferase) domain 1"/>
    <property type="match status" value="1"/>
</dbReference>
<dbReference type="Proteomes" id="UP000324800">
    <property type="component" value="Unassembled WGS sequence"/>
</dbReference>
<reference evidence="7 8" key="1">
    <citation type="submission" date="2019-03" db="EMBL/GenBank/DDBJ databases">
        <title>Single cell metagenomics reveals metabolic interactions within the superorganism composed of flagellate Streblomastix strix and complex community of Bacteroidetes bacteria on its surface.</title>
        <authorList>
            <person name="Treitli S.C."/>
            <person name="Kolisko M."/>
            <person name="Husnik F."/>
            <person name="Keeling P."/>
            <person name="Hampl V."/>
        </authorList>
    </citation>
    <scope>NUCLEOTIDE SEQUENCE [LARGE SCALE GENOMIC DNA]</scope>
    <source>
        <strain evidence="7">ST1C</strain>
    </source>
</reference>
<dbReference type="GO" id="GO:0005524">
    <property type="term" value="F:ATP binding"/>
    <property type="evidence" value="ECO:0007669"/>
    <property type="project" value="UniProtKB-KW"/>
</dbReference>
<evidence type="ECO:0000313" key="7">
    <source>
        <dbReference type="EMBL" id="KAA6360313.1"/>
    </source>
</evidence>
<feature type="non-terminal residue" evidence="7">
    <location>
        <position position="1"/>
    </location>
</feature>
<evidence type="ECO:0000313" key="8">
    <source>
        <dbReference type="Proteomes" id="UP000324800"/>
    </source>
</evidence>
<dbReference type="SUPFAM" id="SSF56112">
    <property type="entry name" value="Protein kinase-like (PK-like)"/>
    <property type="match status" value="1"/>
</dbReference>
<gene>
    <name evidence="7" type="ORF">EZS28_044160</name>
</gene>
<evidence type="ECO:0000259" key="6">
    <source>
        <dbReference type="PROSITE" id="PS50011"/>
    </source>
</evidence>
<dbReference type="AlphaFoldDB" id="A0A5J4TQW2"/>
<dbReference type="PROSITE" id="PS50011">
    <property type="entry name" value="PROTEIN_KINASE_DOM"/>
    <property type="match status" value="1"/>
</dbReference>
<dbReference type="InterPro" id="IPR000719">
    <property type="entry name" value="Prot_kinase_dom"/>
</dbReference>
<evidence type="ECO:0000256" key="3">
    <source>
        <dbReference type="ARBA" id="ARBA00022741"/>
    </source>
</evidence>
<proteinExistence type="predicted"/>
<keyword evidence="1" id="KW-0723">Serine/threonine-protein kinase</keyword>
<organism evidence="7 8">
    <name type="scientific">Streblomastix strix</name>
    <dbReference type="NCBI Taxonomy" id="222440"/>
    <lineage>
        <taxon>Eukaryota</taxon>
        <taxon>Metamonada</taxon>
        <taxon>Preaxostyla</taxon>
        <taxon>Oxymonadida</taxon>
        <taxon>Streblomastigidae</taxon>
        <taxon>Streblomastix</taxon>
    </lineage>
</organism>
<evidence type="ECO:0000256" key="1">
    <source>
        <dbReference type="ARBA" id="ARBA00022527"/>
    </source>
</evidence>
<dbReference type="OrthoDB" id="504170at2759"/>
<sequence>NVLNPFVLKYIESFQTGDFAVILMEYANMGGLDSLIATNQDIPIPLIRVIMKQIFEGLSLMHEQGLIHRDIKELNILLHSPLGSGRVILKITDFGLVKAQKNTDQSTMVSVAGTLPYLPPELLIGNEEGDPLKADTKV</sequence>
<dbReference type="InterPro" id="IPR011009">
    <property type="entry name" value="Kinase-like_dom_sf"/>
</dbReference>
<dbReference type="PANTHER" id="PTHR24351">
    <property type="entry name" value="RIBOSOMAL PROTEIN S6 KINASE"/>
    <property type="match status" value="1"/>
</dbReference>
<keyword evidence="5" id="KW-0067">ATP-binding</keyword>
<keyword evidence="4" id="KW-0418">Kinase</keyword>
<dbReference type="InterPro" id="IPR008271">
    <property type="entry name" value="Ser/Thr_kinase_AS"/>
</dbReference>
<comment type="caution">
    <text evidence="7">The sequence shown here is derived from an EMBL/GenBank/DDBJ whole genome shotgun (WGS) entry which is preliminary data.</text>
</comment>